<dbReference type="SMART" id="SM00257">
    <property type="entry name" value="LysM"/>
    <property type="match status" value="2"/>
</dbReference>
<dbReference type="PANTHER" id="PTHR33734:SF11">
    <property type="entry name" value="LYSM DOMAIN-CONTAINING GPI-ANCHORED PROTEIN 2"/>
    <property type="match status" value="1"/>
</dbReference>
<feature type="domain" description="LysM" evidence="2">
    <location>
        <begin position="169"/>
        <end position="213"/>
    </location>
</feature>
<evidence type="ECO:0000313" key="3">
    <source>
        <dbReference type="EMBL" id="KAG6761743.1"/>
    </source>
</evidence>
<reference evidence="3" key="1">
    <citation type="journal article" date="2020" name="bioRxiv">
        <title>Hybrid origin of Populus tomentosa Carr. identified through genome sequencing and phylogenomic analysis.</title>
        <authorList>
            <person name="An X."/>
            <person name="Gao K."/>
            <person name="Chen Z."/>
            <person name="Li J."/>
            <person name="Yang X."/>
            <person name="Yang X."/>
            <person name="Zhou J."/>
            <person name="Guo T."/>
            <person name="Zhao T."/>
            <person name="Huang S."/>
            <person name="Miao D."/>
            <person name="Khan W.U."/>
            <person name="Rao P."/>
            <person name="Ye M."/>
            <person name="Lei B."/>
            <person name="Liao W."/>
            <person name="Wang J."/>
            <person name="Ji L."/>
            <person name="Li Y."/>
            <person name="Guo B."/>
            <person name="Mustafa N.S."/>
            <person name="Li S."/>
            <person name="Yun Q."/>
            <person name="Keller S.R."/>
            <person name="Mao J."/>
            <person name="Zhang R."/>
            <person name="Strauss S.H."/>
        </authorList>
    </citation>
    <scope>NUCLEOTIDE SEQUENCE</scope>
    <source>
        <strain evidence="3">GM15</strain>
        <tissue evidence="3">Leaf</tissue>
    </source>
</reference>
<accession>A0A8X7YZU7</accession>
<dbReference type="PANTHER" id="PTHR33734">
    <property type="entry name" value="LYSM DOMAIN-CONTAINING GPI-ANCHORED PROTEIN 2"/>
    <property type="match status" value="1"/>
</dbReference>
<evidence type="ECO:0000259" key="2">
    <source>
        <dbReference type="PROSITE" id="PS51782"/>
    </source>
</evidence>
<dbReference type="AlphaFoldDB" id="A0A8X7YZU7"/>
<evidence type="ECO:0000313" key="4">
    <source>
        <dbReference type="Proteomes" id="UP000886885"/>
    </source>
</evidence>
<feature type="chain" id="PRO_5036504489" description="LysM domain-containing protein" evidence="1">
    <location>
        <begin position="25"/>
        <end position="417"/>
    </location>
</feature>
<dbReference type="InterPro" id="IPR018392">
    <property type="entry name" value="LysM"/>
</dbReference>
<evidence type="ECO:0000256" key="1">
    <source>
        <dbReference type="SAM" id="SignalP"/>
    </source>
</evidence>
<dbReference type="CDD" id="cd00118">
    <property type="entry name" value="LysM"/>
    <property type="match status" value="2"/>
</dbReference>
<feature type="domain" description="LysM" evidence="2">
    <location>
        <begin position="105"/>
        <end position="152"/>
    </location>
</feature>
<dbReference type="PROSITE" id="PS51782">
    <property type="entry name" value="LYSM"/>
    <property type="match status" value="2"/>
</dbReference>
<dbReference type="Proteomes" id="UP000886885">
    <property type="component" value="Chromosome 9D"/>
</dbReference>
<dbReference type="Pfam" id="PF01476">
    <property type="entry name" value="LysM"/>
    <property type="match status" value="2"/>
</dbReference>
<keyword evidence="4" id="KW-1185">Reference proteome</keyword>
<sequence>MGFRFIPLLLTLLLFSTLPTKSSSQTFKCSSPLTCRSLIDYISPNTTTLSHIKTLFSIKNLRSILGANNLSLSTLPNFTIPAKHPIKIPFTCLCINNTGLSNKQPIYTVQKDDGLYHIAAEVFSGLVTYQEIAAVNNVTDVNLIEVGQKLWIPLPCSCDDVDGVKVVHYGHVVEAGSSLEVIAQEYGTSRNTLMKLNGIANGSSLLAGQVLDVPLQGQYVLPSCAICVNTCAGNQSLDSARQCAMALILYAVRIFDSYFPTLSLGKQGRGSNLKLLRERACNSSVRSDSVDSPFLVPNYTYFFTANNCVKCKCDAANNWILQCEPSGNKPSNWSTCPAMQCEGGSLTIGNTTTSGCNTTTCAYAGFSRDQRIFTTLATQSTCTAPGGSPGNFASRIGLSRNYLFICIHMILLLVNLL</sequence>
<gene>
    <name evidence="3" type="ORF">POTOM_034976</name>
</gene>
<feature type="signal peptide" evidence="1">
    <location>
        <begin position="1"/>
        <end position="24"/>
    </location>
</feature>
<name>A0A8X7YZU7_POPTO</name>
<protein>
    <recommendedName>
        <fullName evidence="2">LysM domain-containing protein</fullName>
    </recommendedName>
</protein>
<organism evidence="3 4">
    <name type="scientific">Populus tomentosa</name>
    <name type="common">Chinese white poplar</name>
    <dbReference type="NCBI Taxonomy" id="118781"/>
    <lineage>
        <taxon>Eukaryota</taxon>
        <taxon>Viridiplantae</taxon>
        <taxon>Streptophyta</taxon>
        <taxon>Embryophyta</taxon>
        <taxon>Tracheophyta</taxon>
        <taxon>Spermatophyta</taxon>
        <taxon>Magnoliopsida</taxon>
        <taxon>eudicotyledons</taxon>
        <taxon>Gunneridae</taxon>
        <taxon>Pentapetalae</taxon>
        <taxon>rosids</taxon>
        <taxon>fabids</taxon>
        <taxon>Malpighiales</taxon>
        <taxon>Salicaceae</taxon>
        <taxon>Saliceae</taxon>
        <taxon>Populus</taxon>
    </lineage>
</organism>
<dbReference type="OrthoDB" id="2107166at2759"/>
<comment type="caution">
    <text evidence="3">The sequence shown here is derived from an EMBL/GenBank/DDBJ whole genome shotgun (WGS) entry which is preliminary data.</text>
</comment>
<proteinExistence type="predicted"/>
<keyword evidence="1" id="KW-0732">Signal</keyword>
<dbReference type="EMBL" id="JAAWWB010000018">
    <property type="protein sequence ID" value="KAG6761743.1"/>
    <property type="molecule type" value="Genomic_DNA"/>
</dbReference>